<dbReference type="GeneID" id="20082470"/>
<accession>A0A024U9V8</accession>
<sequence>MAKRRCPVLLQGSKRSWSVSTSTSSTTRTRPASITSTCRRRLFMRVVTTLYGLSVAAKPRTGPLRCSWRTRPVPSTLCSLC</sequence>
<protein>
    <submittedName>
        <fullName evidence="1">Uncharacterized protein</fullName>
    </submittedName>
</protein>
<evidence type="ECO:0000313" key="1">
    <source>
        <dbReference type="EMBL" id="ETW02980.1"/>
    </source>
</evidence>
<proteinExistence type="predicted"/>
<dbReference type="EMBL" id="KI913960">
    <property type="protein sequence ID" value="ETW02980.1"/>
    <property type="molecule type" value="Genomic_DNA"/>
</dbReference>
<reference evidence="1" key="1">
    <citation type="submission" date="2013-12" db="EMBL/GenBank/DDBJ databases">
        <title>The Genome Sequence of Aphanomyces invadans NJM9701.</title>
        <authorList>
            <consortium name="The Broad Institute Genomics Platform"/>
            <person name="Russ C."/>
            <person name="Tyler B."/>
            <person name="van West P."/>
            <person name="Dieguez-Uribeondo J."/>
            <person name="Young S.K."/>
            <person name="Zeng Q."/>
            <person name="Gargeya S."/>
            <person name="Fitzgerald M."/>
            <person name="Abouelleil A."/>
            <person name="Alvarado L."/>
            <person name="Chapman S.B."/>
            <person name="Gainer-Dewar J."/>
            <person name="Goldberg J."/>
            <person name="Griggs A."/>
            <person name="Gujja S."/>
            <person name="Hansen M."/>
            <person name="Howarth C."/>
            <person name="Imamovic A."/>
            <person name="Ireland A."/>
            <person name="Larimer J."/>
            <person name="McCowan C."/>
            <person name="Murphy C."/>
            <person name="Pearson M."/>
            <person name="Poon T.W."/>
            <person name="Priest M."/>
            <person name="Roberts A."/>
            <person name="Saif S."/>
            <person name="Shea T."/>
            <person name="Sykes S."/>
            <person name="Wortman J."/>
            <person name="Nusbaum C."/>
            <person name="Birren B."/>
        </authorList>
    </citation>
    <scope>NUCLEOTIDE SEQUENCE [LARGE SCALE GENOMIC DNA]</scope>
    <source>
        <strain evidence="1">NJM9701</strain>
    </source>
</reference>
<dbReference type="RefSeq" id="XP_008868364.1">
    <property type="nucleotide sequence ID" value="XM_008870142.1"/>
</dbReference>
<name>A0A024U9V8_9STRA</name>
<dbReference type="VEuPathDB" id="FungiDB:H310_05420"/>
<gene>
    <name evidence="1" type="ORF">H310_05420</name>
</gene>
<dbReference type="AlphaFoldDB" id="A0A024U9V8"/>
<organism evidence="1">
    <name type="scientific">Aphanomyces invadans</name>
    <dbReference type="NCBI Taxonomy" id="157072"/>
    <lineage>
        <taxon>Eukaryota</taxon>
        <taxon>Sar</taxon>
        <taxon>Stramenopiles</taxon>
        <taxon>Oomycota</taxon>
        <taxon>Saprolegniomycetes</taxon>
        <taxon>Saprolegniales</taxon>
        <taxon>Verrucalvaceae</taxon>
        <taxon>Aphanomyces</taxon>
    </lineage>
</organism>